<comment type="subunit">
    <text evidence="9">Monomer.</text>
</comment>
<dbReference type="Pfam" id="PF19303">
    <property type="entry name" value="Anticodon_3"/>
    <property type="match status" value="1"/>
</dbReference>
<feature type="short sequence motif" description="'HIGH' region" evidence="9">
    <location>
        <begin position="14"/>
        <end position="24"/>
    </location>
</feature>
<dbReference type="OrthoDB" id="9810191at2"/>
<feature type="domain" description="Methionyl/Leucyl tRNA synthetase" evidence="10">
    <location>
        <begin position="8"/>
        <end position="364"/>
    </location>
</feature>
<comment type="caution">
    <text evidence="9">Lacks conserved residue(s) required for the propagation of feature annotation.</text>
</comment>
<dbReference type="InterPro" id="IPR023457">
    <property type="entry name" value="Met-tRNA_synth_2"/>
</dbReference>
<dbReference type="HAMAP" id="MF_01228">
    <property type="entry name" value="Met_tRNA_synth_type2"/>
    <property type="match status" value="1"/>
</dbReference>
<dbReference type="SUPFAM" id="SSF52374">
    <property type="entry name" value="Nucleotidylyl transferase"/>
    <property type="match status" value="1"/>
</dbReference>
<comment type="function">
    <text evidence="1 9">Is required not only for elongation of protein synthesis but also for the initiation of all mRNA translation through initiator tRNA(fMet) aminoacylation.</text>
</comment>
<protein>
    <recommendedName>
        <fullName evidence="9">Methionine--tRNA ligase</fullName>
        <ecNumber evidence="9">6.1.1.10</ecNumber>
    </recommendedName>
    <alternativeName>
        <fullName evidence="9">Methionyl-tRNA synthetase</fullName>
        <shortName evidence="9">MetRS</shortName>
    </alternativeName>
</protein>
<evidence type="ECO:0000256" key="6">
    <source>
        <dbReference type="ARBA" id="ARBA00022840"/>
    </source>
</evidence>
<dbReference type="NCBIfam" id="NF008900">
    <property type="entry name" value="PRK12267.1"/>
    <property type="match status" value="1"/>
</dbReference>
<keyword evidence="6 9" id="KW-0067">ATP-binding</keyword>
<evidence type="ECO:0000313" key="12">
    <source>
        <dbReference type="EMBL" id="PWR25907.1"/>
    </source>
</evidence>
<dbReference type="InterPro" id="IPR015413">
    <property type="entry name" value="Methionyl/Leucyl_tRNA_Synth"/>
</dbReference>
<sequence length="515" mass="57239">MADSSPFYITTAISYPNGVPHIGHAYEAIATDALARFQRLDGRRVYFLTGTDEHGQKMLQTARREGLTTEALAERNSARFKAMVETLGCSNDDFIRTSEPRHHLSSQAIWQRMVDAGDIYKNTYAGWYSVRDEAYYTEDETEVRADGIRYGGQGTPVEWVEEESYFFRLSDYQERLLAHYEANPDFIGPNERRNEVVSFVKRGLKDLSVSRTTFDWGIPVPGDPKHVMYVWVDALTNYITGVGFPDETSPLWSFWPANVHVIGKDIVRFHAVYWPAFLMSAGIALPKRVFAHGFLFNRGEKMSKSVGNVIDPFNLVEAYGLDQVRYFFLREVPFGQDGNYSHEAIVNRINADLANDLGNLAQRSLSMIGKNVGGVVPACGELSDNDKAILAQADGLYEIAKTAMAKQEIHVALAAIWACVADANRYFAGEAPWGLKKTDPTRMETVLYVTAEVIRQIAILAQPVMPASCGKLLDQLAVPADARLFAQLGPVGRLTSGAALPAPQGVFPRYVEAVA</sequence>
<reference evidence="12 13" key="1">
    <citation type="submission" date="2018-05" db="EMBL/GenBank/DDBJ databases">
        <title>Zavarzinia sp. HR-AS.</title>
        <authorList>
            <person name="Lee Y."/>
            <person name="Jeon C.O."/>
        </authorList>
    </citation>
    <scope>NUCLEOTIDE SEQUENCE [LARGE SCALE GENOMIC DNA]</scope>
    <source>
        <strain evidence="12 13">HR-AS</strain>
    </source>
</reference>
<dbReference type="InterPro" id="IPR014729">
    <property type="entry name" value="Rossmann-like_a/b/a_fold"/>
</dbReference>
<evidence type="ECO:0000256" key="5">
    <source>
        <dbReference type="ARBA" id="ARBA00022741"/>
    </source>
</evidence>
<evidence type="ECO:0000256" key="2">
    <source>
        <dbReference type="ARBA" id="ARBA00004496"/>
    </source>
</evidence>
<evidence type="ECO:0000256" key="9">
    <source>
        <dbReference type="HAMAP-Rule" id="MF_01228"/>
    </source>
</evidence>
<dbReference type="SUPFAM" id="SSF47323">
    <property type="entry name" value="Anticodon-binding domain of a subclass of class I aminoacyl-tRNA synthetases"/>
    <property type="match status" value="1"/>
</dbReference>
<gene>
    <name evidence="9" type="primary">metG</name>
    <name evidence="12" type="ORF">DKG74_02860</name>
</gene>
<dbReference type="GO" id="GO:0004825">
    <property type="term" value="F:methionine-tRNA ligase activity"/>
    <property type="evidence" value="ECO:0007669"/>
    <property type="project" value="UniProtKB-UniRule"/>
</dbReference>
<evidence type="ECO:0000259" key="10">
    <source>
        <dbReference type="Pfam" id="PF09334"/>
    </source>
</evidence>
<accession>A0A317EFW4</accession>
<dbReference type="Gene3D" id="1.10.730.10">
    <property type="entry name" value="Isoleucyl-tRNA Synthetase, Domain 1"/>
    <property type="match status" value="1"/>
</dbReference>
<name>A0A317EFW4_9PROT</name>
<feature type="short sequence motif" description="'KMSKS' region" evidence="9">
    <location>
        <begin position="301"/>
        <end position="305"/>
    </location>
</feature>
<dbReference type="GO" id="GO:0006431">
    <property type="term" value="P:methionyl-tRNA aminoacylation"/>
    <property type="evidence" value="ECO:0007669"/>
    <property type="project" value="UniProtKB-UniRule"/>
</dbReference>
<dbReference type="Proteomes" id="UP000245461">
    <property type="component" value="Unassembled WGS sequence"/>
</dbReference>
<keyword evidence="13" id="KW-1185">Reference proteome</keyword>
<dbReference type="FunFam" id="2.170.220.10:FF:000002">
    <property type="entry name" value="Methionine--tRNA ligase"/>
    <property type="match status" value="1"/>
</dbReference>
<comment type="similarity">
    <text evidence="9">Belongs to the class-I aminoacyl-tRNA synthetase family. MetG type 2B subfamily.</text>
</comment>
<keyword evidence="4 9" id="KW-0436">Ligase</keyword>
<keyword evidence="8 9" id="KW-0030">Aminoacyl-tRNA synthetase</keyword>
<dbReference type="Pfam" id="PF09334">
    <property type="entry name" value="tRNA-synt_1g"/>
    <property type="match status" value="1"/>
</dbReference>
<dbReference type="InterPro" id="IPR014758">
    <property type="entry name" value="Met-tRNA_synth"/>
</dbReference>
<dbReference type="EC" id="6.1.1.10" evidence="9"/>
<dbReference type="GO" id="GO:0005524">
    <property type="term" value="F:ATP binding"/>
    <property type="evidence" value="ECO:0007669"/>
    <property type="project" value="UniProtKB-UniRule"/>
</dbReference>
<dbReference type="PROSITE" id="PS00178">
    <property type="entry name" value="AA_TRNA_LIGASE_I"/>
    <property type="match status" value="1"/>
</dbReference>
<evidence type="ECO:0000256" key="3">
    <source>
        <dbReference type="ARBA" id="ARBA00022490"/>
    </source>
</evidence>
<keyword evidence="7 9" id="KW-0648">Protein biosynthesis</keyword>
<dbReference type="Gene3D" id="3.40.50.620">
    <property type="entry name" value="HUPs"/>
    <property type="match status" value="1"/>
</dbReference>
<proteinExistence type="inferred from homology"/>
<dbReference type="InterPro" id="IPR001412">
    <property type="entry name" value="aa-tRNA-synth_I_CS"/>
</dbReference>
<comment type="caution">
    <text evidence="12">The sequence shown here is derived from an EMBL/GenBank/DDBJ whole genome shotgun (WGS) entry which is preliminary data.</text>
</comment>
<dbReference type="InterPro" id="IPR041872">
    <property type="entry name" value="Anticodon_Met"/>
</dbReference>
<dbReference type="PRINTS" id="PR01041">
    <property type="entry name" value="TRNASYNTHMET"/>
</dbReference>
<dbReference type="PANTHER" id="PTHR43326">
    <property type="entry name" value="METHIONYL-TRNA SYNTHETASE"/>
    <property type="match status" value="1"/>
</dbReference>
<dbReference type="GO" id="GO:0005737">
    <property type="term" value="C:cytoplasm"/>
    <property type="evidence" value="ECO:0007669"/>
    <property type="project" value="UniProtKB-SubCell"/>
</dbReference>
<dbReference type="Gene3D" id="2.170.220.10">
    <property type="match status" value="1"/>
</dbReference>
<dbReference type="NCBIfam" id="TIGR00398">
    <property type="entry name" value="metG"/>
    <property type="match status" value="1"/>
</dbReference>
<dbReference type="AlphaFoldDB" id="A0A317EFW4"/>
<dbReference type="InterPro" id="IPR009080">
    <property type="entry name" value="tRNAsynth_Ia_anticodon-bd"/>
</dbReference>
<dbReference type="CDD" id="cd07957">
    <property type="entry name" value="Anticodon_Ia_Met"/>
    <property type="match status" value="1"/>
</dbReference>
<dbReference type="EMBL" id="QGLE01000001">
    <property type="protein sequence ID" value="PWR25907.1"/>
    <property type="molecule type" value="Genomic_DNA"/>
</dbReference>
<evidence type="ECO:0000313" key="13">
    <source>
        <dbReference type="Proteomes" id="UP000245461"/>
    </source>
</evidence>
<evidence type="ECO:0000256" key="7">
    <source>
        <dbReference type="ARBA" id="ARBA00022917"/>
    </source>
</evidence>
<dbReference type="RefSeq" id="WP_109902361.1">
    <property type="nucleotide sequence ID" value="NZ_QGLE01000001.1"/>
</dbReference>
<keyword evidence="3 9" id="KW-0963">Cytoplasm</keyword>
<evidence type="ECO:0000259" key="11">
    <source>
        <dbReference type="Pfam" id="PF19303"/>
    </source>
</evidence>
<dbReference type="InterPro" id="IPR033911">
    <property type="entry name" value="MetRS_core"/>
</dbReference>
<evidence type="ECO:0000256" key="4">
    <source>
        <dbReference type="ARBA" id="ARBA00022598"/>
    </source>
</evidence>
<comment type="catalytic activity">
    <reaction evidence="9">
        <text>tRNA(Met) + L-methionine + ATP = L-methionyl-tRNA(Met) + AMP + diphosphate</text>
        <dbReference type="Rhea" id="RHEA:13481"/>
        <dbReference type="Rhea" id="RHEA-COMP:9667"/>
        <dbReference type="Rhea" id="RHEA-COMP:9698"/>
        <dbReference type="ChEBI" id="CHEBI:30616"/>
        <dbReference type="ChEBI" id="CHEBI:33019"/>
        <dbReference type="ChEBI" id="CHEBI:57844"/>
        <dbReference type="ChEBI" id="CHEBI:78442"/>
        <dbReference type="ChEBI" id="CHEBI:78530"/>
        <dbReference type="ChEBI" id="CHEBI:456215"/>
        <dbReference type="EC" id="6.1.1.10"/>
    </reaction>
</comment>
<organism evidence="12 13">
    <name type="scientific">Zavarzinia aquatilis</name>
    <dbReference type="NCBI Taxonomy" id="2211142"/>
    <lineage>
        <taxon>Bacteria</taxon>
        <taxon>Pseudomonadati</taxon>
        <taxon>Pseudomonadota</taxon>
        <taxon>Alphaproteobacteria</taxon>
        <taxon>Rhodospirillales</taxon>
        <taxon>Zavarziniaceae</taxon>
        <taxon>Zavarzinia</taxon>
    </lineage>
</organism>
<feature type="domain" description="Methionyl-tRNA synthetase anticodon-binding" evidence="11">
    <location>
        <begin position="376"/>
        <end position="508"/>
    </location>
</feature>
<dbReference type="CDD" id="cd00814">
    <property type="entry name" value="MetRS_core"/>
    <property type="match status" value="1"/>
</dbReference>
<keyword evidence="5 9" id="KW-0547">Nucleotide-binding</keyword>
<evidence type="ECO:0000256" key="8">
    <source>
        <dbReference type="ARBA" id="ARBA00023146"/>
    </source>
</evidence>
<evidence type="ECO:0000256" key="1">
    <source>
        <dbReference type="ARBA" id="ARBA00003314"/>
    </source>
</evidence>
<dbReference type="PANTHER" id="PTHR43326:SF1">
    <property type="entry name" value="METHIONINE--TRNA LIGASE, MITOCHONDRIAL"/>
    <property type="match status" value="1"/>
</dbReference>
<comment type="subcellular location">
    <subcellularLocation>
        <location evidence="2 9">Cytoplasm</location>
    </subcellularLocation>
</comment>